<keyword evidence="2" id="KW-0479">Metal-binding</keyword>
<organism evidence="4 5">
    <name type="scientific">Orbilia ellipsospora</name>
    <dbReference type="NCBI Taxonomy" id="2528407"/>
    <lineage>
        <taxon>Eukaryota</taxon>
        <taxon>Fungi</taxon>
        <taxon>Dikarya</taxon>
        <taxon>Ascomycota</taxon>
        <taxon>Pezizomycotina</taxon>
        <taxon>Orbiliomycetes</taxon>
        <taxon>Orbiliales</taxon>
        <taxon>Orbiliaceae</taxon>
        <taxon>Orbilia</taxon>
    </lineage>
</organism>
<dbReference type="InterPro" id="IPR008949">
    <property type="entry name" value="Isoprenoid_synthase_dom_sf"/>
</dbReference>
<evidence type="ECO:0000256" key="2">
    <source>
        <dbReference type="ARBA" id="ARBA00022723"/>
    </source>
</evidence>
<evidence type="ECO:0000256" key="3">
    <source>
        <dbReference type="ARBA" id="ARBA00022842"/>
    </source>
</evidence>
<reference evidence="4 5" key="1">
    <citation type="submission" date="2019-10" db="EMBL/GenBank/DDBJ databases">
        <authorList>
            <person name="Palmer J.M."/>
        </authorList>
    </citation>
    <scope>NUCLEOTIDE SEQUENCE [LARGE SCALE GENOMIC DNA]</scope>
    <source>
        <strain evidence="4 5">TWF694</strain>
    </source>
</reference>
<keyword evidence="5" id="KW-1185">Reference proteome</keyword>
<dbReference type="Gene3D" id="1.10.600.10">
    <property type="entry name" value="Farnesyl Diphosphate Synthase"/>
    <property type="match status" value="1"/>
</dbReference>
<dbReference type="PROSITE" id="PS00444">
    <property type="entry name" value="POLYPRENYL_SYNTHASE_2"/>
    <property type="match status" value="1"/>
</dbReference>
<dbReference type="InterPro" id="IPR033749">
    <property type="entry name" value="Polyprenyl_synt_CS"/>
</dbReference>
<proteinExistence type="predicted"/>
<name>A0AAV9X8F3_9PEZI</name>
<dbReference type="GO" id="GO:0043386">
    <property type="term" value="P:mycotoxin biosynthetic process"/>
    <property type="evidence" value="ECO:0007669"/>
    <property type="project" value="UniProtKB-ARBA"/>
</dbReference>
<dbReference type="Proteomes" id="UP001365542">
    <property type="component" value="Unassembled WGS sequence"/>
</dbReference>
<dbReference type="EMBL" id="JAVHJO010000008">
    <property type="protein sequence ID" value="KAK6537975.1"/>
    <property type="molecule type" value="Genomic_DNA"/>
</dbReference>
<accession>A0AAV9X8F3</accession>
<dbReference type="PANTHER" id="PTHR12001">
    <property type="entry name" value="GERANYLGERANYL PYROPHOSPHATE SYNTHASE"/>
    <property type="match status" value="1"/>
</dbReference>
<sequence>MIGEYFQIRDDYKNLTDNTYTNQKGFCEDLDEGKFSYLVVHAWNSPNSERLQELFQQRKKNKGMTRAEKEEVLDILRKTGSFKYTEEKMDTLQRKIEEVIQRFEDITWRENWTLRLIMHQLTKKT</sequence>
<dbReference type="AlphaFoldDB" id="A0AAV9X8F3"/>
<keyword evidence="1" id="KW-0808">Transferase</keyword>
<protein>
    <submittedName>
        <fullName evidence="4">Uncharacterized protein</fullName>
    </submittedName>
</protein>
<dbReference type="SUPFAM" id="SSF48576">
    <property type="entry name" value="Terpenoid synthases"/>
    <property type="match status" value="1"/>
</dbReference>
<gene>
    <name evidence="4" type="ORF">TWF694_010868</name>
</gene>
<dbReference type="GO" id="GO:0004659">
    <property type="term" value="F:prenyltransferase activity"/>
    <property type="evidence" value="ECO:0007669"/>
    <property type="project" value="InterPro"/>
</dbReference>
<dbReference type="PANTHER" id="PTHR12001:SF72">
    <property type="entry name" value="THIJ_PFPI FAMILY PROTEIN (AFU_ORTHOLOGUE AFUA_3G01210)-RELATED"/>
    <property type="match status" value="1"/>
</dbReference>
<evidence type="ECO:0000256" key="1">
    <source>
        <dbReference type="ARBA" id="ARBA00022679"/>
    </source>
</evidence>
<dbReference type="GO" id="GO:0008299">
    <property type="term" value="P:isoprenoid biosynthetic process"/>
    <property type="evidence" value="ECO:0007669"/>
    <property type="project" value="InterPro"/>
</dbReference>
<dbReference type="Pfam" id="PF00348">
    <property type="entry name" value="polyprenyl_synt"/>
    <property type="match status" value="1"/>
</dbReference>
<comment type="caution">
    <text evidence="4">The sequence shown here is derived from an EMBL/GenBank/DDBJ whole genome shotgun (WGS) entry which is preliminary data.</text>
</comment>
<keyword evidence="3" id="KW-0460">Magnesium</keyword>
<evidence type="ECO:0000313" key="5">
    <source>
        <dbReference type="Proteomes" id="UP001365542"/>
    </source>
</evidence>
<evidence type="ECO:0000313" key="4">
    <source>
        <dbReference type="EMBL" id="KAK6537975.1"/>
    </source>
</evidence>
<dbReference type="GO" id="GO:0046165">
    <property type="term" value="P:alcohol biosynthetic process"/>
    <property type="evidence" value="ECO:0007669"/>
    <property type="project" value="UniProtKB-ARBA"/>
</dbReference>
<dbReference type="InterPro" id="IPR000092">
    <property type="entry name" value="Polyprenyl_synt"/>
</dbReference>
<dbReference type="GO" id="GO:0046872">
    <property type="term" value="F:metal ion binding"/>
    <property type="evidence" value="ECO:0007669"/>
    <property type="project" value="UniProtKB-KW"/>
</dbReference>